<feature type="non-terminal residue" evidence="3">
    <location>
        <position position="326"/>
    </location>
</feature>
<dbReference type="NCBIfam" id="TIGR01571">
    <property type="entry name" value="A_thal_Cys_rich"/>
    <property type="match status" value="1"/>
</dbReference>
<sequence>MVQPDPIVNDHPPPPLDVANEQRQRAPPQLHEAYEPHQQEPRPQDEAYVQHEQEPRPLDHQAYEQHEQEPRPLDHQAYEQHQQEPRPLDHQAYEQHQQEPRPQDEAYDQHDQQEPRPLDHQAYEQHQQEQPQQGIPMPQPPAVEVNIINNINGVPPLEVAAPQRQYRYPQLWHTGLFDCVDDLENAIITLFCPCVTFGQIAAALDNGSETCNLSGFESKGSQFEGMRSTQTLGWSACVASGCIYTCVALVIGLPCIISCTYRTKLRFRLGLVEGPCSDCMTHCCCEYCALCQEYRELNYRGYNPSAGNSLGVINPLARFSVSYAKH</sequence>
<feature type="compositionally biased region" description="Low complexity" evidence="1">
    <location>
        <begin position="1"/>
        <end position="10"/>
    </location>
</feature>
<evidence type="ECO:0000256" key="2">
    <source>
        <dbReference type="SAM" id="Phobius"/>
    </source>
</evidence>
<dbReference type="PANTHER" id="PTHR15907">
    <property type="entry name" value="DUF614 FAMILY PROTEIN-RELATED"/>
    <property type="match status" value="1"/>
</dbReference>
<dbReference type="EMBL" id="JARYMX010000004">
    <property type="protein sequence ID" value="KAJ9550637.1"/>
    <property type="molecule type" value="Genomic_DNA"/>
</dbReference>
<gene>
    <name evidence="3" type="ORF">OSB04_014682</name>
</gene>
<evidence type="ECO:0000313" key="3">
    <source>
        <dbReference type="EMBL" id="KAJ9550637.1"/>
    </source>
</evidence>
<comment type="caution">
    <text evidence="3">The sequence shown here is derived from an EMBL/GenBank/DDBJ whole genome shotgun (WGS) entry which is preliminary data.</text>
</comment>
<evidence type="ECO:0000313" key="4">
    <source>
        <dbReference type="Proteomes" id="UP001172457"/>
    </source>
</evidence>
<keyword evidence="4" id="KW-1185">Reference proteome</keyword>
<feature type="compositionally biased region" description="Basic and acidic residues" evidence="1">
    <location>
        <begin position="32"/>
        <end position="115"/>
    </location>
</feature>
<name>A0AA38W885_9ASTR</name>
<accession>A0AA38W885</accession>
<dbReference type="Proteomes" id="UP001172457">
    <property type="component" value="Chromosome 4"/>
</dbReference>
<feature type="transmembrane region" description="Helical" evidence="2">
    <location>
        <begin position="232"/>
        <end position="259"/>
    </location>
</feature>
<feature type="region of interest" description="Disordered" evidence="1">
    <location>
        <begin position="1"/>
        <end position="115"/>
    </location>
</feature>
<keyword evidence="2" id="KW-0812">Transmembrane</keyword>
<dbReference type="Pfam" id="PF04749">
    <property type="entry name" value="PLAC8"/>
    <property type="match status" value="1"/>
</dbReference>
<organism evidence="3 4">
    <name type="scientific">Centaurea solstitialis</name>
    <name type="common">yellow star-thistle</name>
    <dbReference type="NCBI Taxonomy" id="347529"/>
    <lineage>
        <taxon>Eukaryota</taxon>
        <taxon>Viridiplantae</taxon>
        <taxon>Streptophyta</taxon>
        <taxon>Embryophyta</taxon>
        <taxon>Tracheophyta</taxon>
        <taxon>Spermatophyta</taxon>
        <taxon>Magnoliopsida</taxon>
        <taxon>eudicotyledons</taxon>
        <taxon>Gunneridae</taxon>
        <taxon>Pentapetalae</taxon>
        <taxon>asterids</taxon>
        <taxon>campanulids</taxon>
        <taxon>Asterales</taxon>
        <taxon>Asteraceae</taxon>
        <taxon>Carduoideae</taxon>
        <taxon>Cardueae</taxon>
        <taxon>Centaureinae</taxon>
        <taxon>Centaurea</taxon>
    </lineage>
</organism>
<reference evidence="3" key="1">
    <citation type="submission" date="2023-03" db="EMBL/GenBank/DDBJ databases">
        <title>Chromosome-scale reference genome and RAD-based genetic map of yellow starthistle (Centaurea solstitialis) reveal putative structural variation and QTLs associated with invader traits.</title>
        <authorList>
            <person name="Reatini B."/>
            <person name="Cang F.A."/>
            <person name="Jiang Q."/>
            <person name="Mckibben M.T.W."/>
            <person name="Barker M.S."/>
            <person name="Rieseberg L.H."/>
            <person name="Dlugosch K.M."/>
        </authorList>
    </citation>
    <scope>NUCLEOTIDE SEQUENCE</scope>
    <source>
        <strain evidence="3">CAN-66</strain>
        <tissue evidence="3">Leaf</tissue>
    </source>
</reference>
<dbReference type="InterPro" id="IPR006461">
    <property type="entry name" value="PLAC_motif_containing"/>
</dbReference>
<dbReference type="AlphaFoldDB" id="A0AA38W885"/>
<protein>
    <submittedName>
        <fullName evidence="3">Uncharacterized protein</fullName>
    </submittedName>
</protein>
<keyword evidence="2" id="KW-0472">Membrane</keyword>
<evidence type="ECO:0000256" key="1">
    <source>
        <dbReference type="SAM" id="MobiDB-lite"/>
    </source>
</evidence>
<keyword evidence="2" id="KW-1133">Transmembrane helix</keyword>
<proteinExistence type="predicted"/>